<dbReference type="RefSeq" id="WP_150864580.1">
    <property type="nucleotide sequence ID" value="NZ_VYXP01000006.1"/>
</dbReference>
<comment type="caution">
    <text evidence="4">The sequence shown here is derived from an EMBL/GenBank/DDBJ whole genome shotgun (WGS) entry which is preliminary data.</text>
</comment>
<feature type="coiled-coil region" evidence="2">
    <location>
        <begin position="29"/>
        <end position="70"/>
    </location>
</feature>
<feature type="region of interest" description="Disordered" evidence="3">
    <location>
        <begin position="139"/>
        <end position="159"/>
    </location>
</feature>
<evidence type="ECO:0000256" key="2">
    <source>
        <dbReference type="SAM" id="Coils"/>
    </source>
</evidence>
<dbReference type="PANTHER" id="PTHR31088:SF6">
    <property type="entry name" value="PHAGE SHOCK PROTEIN A"/>
    <property type="match status" value="1"/>
</dbReference>
<evidence type="ECO:0000256" key="3">
    <source>
        <dbReference type="SAM" id="MobiDB-lite"/>
    </source>
</evidence>
<keyword evidence="2" id="KW-0175">Coiled coil</keyword>
<dbReference type="EMBL" id="VYXP01000006">
    <property type="protein sequence ID" value="KAA9130942.1"/>
    <property type="molecule type" value="Genomic_DNA"/>
</dbReference>
<name>A0A5N0T7S2_9GAMM</name>
<organism evidence="4 5">
    <name type="scientific">Marinihelvus fidelis</name>
    <dbReference type="NCBI Taxonomy" id="2613842"/>
    <lineage>
        <taxon>Bacteria</taxon>
        <taxon>Pseudomonadati</taxon>
        <taxon>Pseudomonadota</taxon>
        <taxon>Gammaproteobacteria</taxon>
        <taxon>Chromatiales</taxon>
        <taxon>Wenzhouxiangellaceae</taxon>
        <taxon>Marinihelvus</taxon>
    </lineage>
</organism>
<protein>
    <recommendedName>
        <fullName evidence="6">PspA/IM30 family protein</fullName>
    </recommendedName>
</protein>
<sequence>MGTFSRLRYVMAANFNALLEKAENPEKLLRALIREMEEAGDDARQATAELLAEQQQLERADQRMGEEINEWSERAERAVTAGRDDLARAAIKARTECQARRDTVKADREDLAVRVAQLETDMGTLKSKLNEARARLKAMQARPVPAGAPAGPAPRQISRNERRVRDALGRFDRLQNQVDRLEARVRSYEIGHESAPAWAAADAPADPVVESELEALKARLKPARPANAAKAADAPVDAGA</sequence>
<evidence type="ECO:0000313" key="5">
    <source>
        <dbReference type="Proteomes" id="UP000325372"/>
    </source>
</evidence>
<accession>A0A5N0T7S2</accession>
<dbReference type="PANTHER" id="PTHR31088">
    <property type="entry name" value="MEMBRANE-ASSOCIATED PROTEIN VIPP1, CHLOROPLASTIC"/>
    <property type="match status" value="1"/>
</dbReference>
<dbReference type="GO" id="GO:0005829">
    <property type="term" value="C:cytosol"/>
    <property type="evidence" value="ECO:0007669"/>
    <property type="project" value="TreeGrafter"/>
</dbReference>
<feature type="compositionally biased region" description="Low complexity" evidence="3">
    <location>
        <begin position="141"/>
        <end position="155"/>
    </location>
</feature>
<keyword evidence="5" id="KW-1185">Reference proteome</keyword>
<dbReference type="GO" id="GO:0009271">
    <property type="term" value="P:phage shock"/>
    <property type="evidence" value="ECO:0007669"/>
    <property type="project" value="TreeGrafter"/>
</dbReference>
<evidence type="ECO:0000256" key="1">
    <source>
        <dbReference type="ARBA" id="ARBA00043985"/>
    </source>
</evidence>
<proteinExistence type="inferred from homology"/>
<reference evidence="4 5" key="1">
    <citation type="submission" date="2019-09" db="EMBL/GenBank/DDBJ databases">
        <title>Wenzhouxiangella sp. Genome sequencing and assembly.</title>
        <authorList>
            <person name="Zhang R."/>
        </authorList>
    </citation>
    <scope>NUCLEOTIDE SEQUENCE [LARGE SCALE GENOMIC DNA]</scope>
    <source>
        <strain evidence="4 5">W260</strain>
    </source>
</reference>
<dbReference type="Gene3D" id="1.20.5.340">
    <property type="match status" value="1"/>
</dbReference>
<gene>
    <name evidence="4" type="ORF">F3N42_11350</name>
</gene>
<evidence type="ECO:0000313" key="4">
    <source>
        <dbReference type="EMBL" id="KAA9130942.1"/>
    </source>
</evidence>
<dbReference type="InterPro" id="IPR007157">
    <property type="entry name" value="PspA_VIPP1"/>
</dbReference>
<dbReference type="AlphaFoldDB" id="A0A5N0T7S2"/>
<comment type="similarity">
    <text evidence="1">Belongs to the PspA/Vipp/IM30 family.</text>
</comment>
<evidence type="ECO:0008006" key="6">
    <source>
        <dbReference type="Google" id="ProtNLM"/>
    </source>
</evidence>
<dbReference type="Pfam" id="PF04012">
    <property type="entry name" value="PspA_IM30"/>
    <property type="match status" value="1"/>
</dbReference>
<dbReference type="Proteomes" id="UP000325372">
    <property type="component" value="Unassembled WGS sequence"/>
</dbReference>